<protein>
    <submittedName>
        <fullName evidence="2">Uncharacterized protein</fullName>
    </submittedName>
</protein>
<keyword evidence="3" id="KW-1185">Reference proteome</keyword>
<dbReference type="InParanoid" id="A0A061G4X7"/>
<organism evidence="2 3">
    <name type="scientific">Theobroma cacao</name>
    <name type="common">Cacao</name>
    <name type="synonym">Cocoa</name>
    <dbReference type="NCBI Taxonomy" id="3641"/>
    <lineage>
        <taxon>Eukaryota</taxon>
        <taxon>Viridiplantae</taxon>
        <taxon>Streptophyta</taxon>
        <taxon>Embryophyta</taxon>
        <taxon>Tracheophyta</taxon>
        <taxon>Spermatophyta</taxon>
        <taxon>Magnoliopsida</taxon>
        <taxon>eudicotyledons</taxon>
        <taxon>Gunneridae</taxon>
        <taxon>Pentapetalae</taxon>
        <taxon>rosids</taxon>
        <taxon>malvids</taxon>
        <taxon>Malvales</taxon>
        <taxon>Malvaceae</taxon>
        <taxon>Byttnerioideae</taxon>
        <taxon>Theobroma</taxon>
    </lineage>
</organism>
<dbReference type="Proteomes" id="UP000026915">
    <property type="component" value="Chromosome 3"/>
</dbReference>
<dbReference type="Gramene" id="EOY24212">
    <property type="protein sequence ID" value="EOY24212"/>
    <property type="gene ID" value="TCM_015880"/>
</dbReference>
<accession>A0A061G4X7</accession>
<gene>
    <name evidence="2" type="ORF">TCM_015880</name>
</gene>
<reference evidence="2 3" key="1">
    <citation type="journal article" date="2013" name="Genome Biol.">
        <title>The genome sequence of the most widely cultivated cacao type and its use to identify candidate genes regulating pod color.</title>
        <authorList>
            <person name="Motamayor J.C."/>
            <person name="Mockaitis K."/>
            <person name="Schmutz J."/>
            <person name="Haiminen N."/>
            <person name="Iii D.L."/>
            <person name="Cornejo O."/>
            <person name="Findley S.D."/>
            <person name="Zheng P."/>
            <person name="Utro F."/>
            <person name="Royaert S."/>
            <person name="Saski C."/>
            <person name="Jenkins J."/>
            <person name="Podicheti R."/>
            <person name="Zhao M."/>
            <person name="Scheffler B.E."/>
            <person name="Stack J.C."/>
            <person name="Feltus F.A."/>
            <person name="Mustiga G.M."/>
            <person name="Amores F."/>
            <person name="Phillips W."/>
            <person name="Marelli J.P."/>
            <person name="May G.D."/>
            <person name="Shapiro H."/>
            <person name="Ma J."/>
            <person name="Bustamante C.D."/>
            <person name="Schnell R.J."/>
            <person name="Main D."/>
            <person name="Gilbert D."/>
            <person name="Parida L."/>
            <person name="Kuhn D.N."/>
        </authorList>
    </citation>
    <scope>NUCLEOTIDE SEQUENCE [LARGE SCALE GENOMIC DNA]</scope>
    <source>
        <strain evidence="3">cv. Matina 1-6</strain>
    </source>
</reference>
<dbReference type="EMBL" id="CM001881">
    <property type="protein sequence ID" value="EOY24212.1"/>
    <property type="molecule type" value="Genomic_DNA"/>
</dbReference>
<keyword evidence="1" id="KW-0812">Transmembrane</keyword>
<dbReference type="AlphaFoldDB" id="A0A061G4X7"/>
<keyword evidence="1" id="KW-1133">Transmembrane helix</keyword>
<dbReference type="HOGENOM" id="CLU_2162998_0_0_1"/>
<evidence type="ECO:0000256" key="1">
    <source>
        <dbReference type="SAM" id="Phobius"/>
    </source>
</evidence>
<feature type="transmembrane region" description="Helical" evidence="1">
    <location>
        <begin position="81"/>
        <end position="101"/>
    </location>
</feature>
<keyword evidence="1" id="KW-0472">Membrane</keyword>
<evidence type="ECO:0000313" key="2">
    <source>
        <dbReference type="EMBL" id="EOY24212.1"/>
    </source>
</evidence>
<name>A0A061G4X7_THECC</name>
<sequence length="111" mass="12650">MLSLRLTRRHLPSFQLFVLFKKFLISHHVHMFDLRYSQPEMSQQIGGPLHGSTSGFGSRINLGLARWKKWNQGPGHRGGPPGISCANILIIHVMGSWLVWFGTRGRRKSCQ</sequence>
<proteinExistence type="predicted"/>
<evidence type="ECO:0000313" key="3">
    <source>
        <dbReference type="Proteomes" id="UP000026915"/>
    </source>
</evidence>